<keyword evidence="3" id="KW-1185">Reference proteome</keyword>
<keyword evidence="1" id="KW-1133">Transmembrane helix</keyword>
<sequence>MKVSMYYRWLFFLSGMMLLGLGISMTIKGYRLGIGPWDVLHVGLYENFGLTIGTWSIIAGFTLISTTSLVRRRWPQFGTWLNMLLIGLFIDLFNFLLPDIHSLIGQILIFIAGIFVMGYGVGMYVSPKMGAGPRDDLMLILVQKTGFSVSTIRTSIEVIVALLGWMLGGPVGIGTVVSALLIGRIVQKSLVQCESLLKWLILKHQKDVPPVLKI</sequence>
<dbReference type="EMBL" id="CP013659">
    <property type="protein sequence ID" value="ALS76181.1"/>
    <property type="molecule type" value="Genomic_DNA"/>
</dbReference>
<evidence type="ECO:0000313" key="2">
    <source>
        <dbReference type="EMBL" id="ALS76181.1"/>
    </source>
</evidence>
<feature type="transmembrane region" description="Helical" evidence="1">
    <location>
        <begin position="50"/>
        <end position="70"/>
    </location>
</feature>
<feature type="transmembrane region" description="Helical" evidence="1">
    <location>
        <begin position="162"/>
        <end position="182"/>
    </location>
</feature>
<gene>
    <name evidence="2" type="ORF">AUC31_13710</name>
</gene>
<evidence type="ECO:0008006" key="4">
    <source>
        <dbReference type="Google" id="ProtNLM"/>
    </source>
</evidence>
<organism evidence="2 3">
    <name type="scientific">Planococcus rifietoensis</name>
    <dbReference type="NCBI Taxonomy" id="200991"/>
    <lineage>
        <taxon>Bacteria</taxon>
        <taxon>Bacillati</taxon>
        <taxon>Bacillota</taxon>
        <taxon>Bacilli</taxon>
        <taxon>Bacillales</taxon>
        <taxon>Caryophanaceae</taxon>
        <taxon>Planococcus</taxon>
    </lineage>
</organism>
<dbReference type="Proteomes" id="UP000067683">
    <property type="component" value="Chromosome"/>
</dbReference>
<dbReference type="AlphaFoldDB" id="A0A0U2ZG17"/>
<accession>A0A0U2ZG17</accession>
<feature type="transmembrane region" description="Helical" evidence="1">
    <location>
        <begin position="77"/>
        <end position="97"/>
    </location>
</feature>
<dbReference type="Pfam" id="PF19700">
    <property type="entry name" value="DUF6198"/>
    <property type="match status" value="1"/>
</dbReference>
<keyword evidence="1" id="KW-0812">Transmembrane</keyword>
<evidence type="ECO:0000256" key="1">
    <source>
        <dbReference type="SAM" id="Phobius"/>
    </source>
</evidence>
<proteinExistence type="predicted"/>
<dbReference type="PANTHER" id="PTHR40078">
    <property type="entry name" value="INTEGRAL MEMBRANE PROTEIN-RELATED"/>
    <property type="match status" value="1"/>
</dbReference>
<keyword evidence="1" id="KW-0472">Membrane</keyword>
<dbReference type="InterPro" id="IPR038750">
    <property type="entry name" value="YczE/YyaS-like"/>
</dbReference>
<dbReference type="OrthoDB" id="154912at2"/>
<dbReference type="RefSeq" id="WP_058382884.1">
    <property type="nucleotide sequence ID" value="NZ_CP013659.2"/>
</dbReference>
<name>A0A0U2ZG17_9BACL</name>
<protein>
    <recommendedName>
        <fullName evidence="4">YitT family protein</fullName>
    </recommendedName>
</protein>
<dbReference type="STRING" id="200991.AUC31_13710"/>
<reference evidence="2" key="1">
    <citation type="submission" date="2016-01" db="EMBL/GenBank/DDBJ databases">
        <title>Complete genome of Planococcus rifietoensis type strain M8.</title>
        <authorList>
            <person name="See-Too W.S."/>
        </authorList>
    </citation>
    <scope>NUCLEOTIDE SEQUENCE [LARGE SCALE GENOMIC DNA]</scope>
    <source>
        <strain evidence="2">M8</strain>
    </source>
</reference>
<dbReference type="KEGG" id="prt:AUC31_13710"/>
<evidence type="ECO:0000313" key="3">
    <source>
        <dbReference type="Proteomes" id="UP000067683"/>
    </source>
</evidence>
<dbReference type="PANTHER" id="PTHR40078:SF1">
    <property type="entry name" value="INTEGRAL MEMBRANE PROTEIN"/>
    <property type="match status" value="1"/>
</dbReference>
<feature type="transmembrane region" description="Helical" evidence="1">
    <location>
        <begin position="103"/>
        <end position="125"/>
    </location>
</feature>